<dbReference type="Proteomes" id="UP000540989">
    <property type="component" value="Unassembled WGS sequence"/>
</dbReference>
<dbReference type="EMBL" id="JACHIP010000005">
    <property type="protein sequence ID" value="MBB5058880.1"/>
    <property type="molecule type" value="Genomic_DNA"/>
</dbReference>
<accession>A0A7W8E650</accession>
<feature type="domain" description="DinB-like" evidence="1">
    <location>
        <begin position="54"/>
        <end position="165"/>
    </location>
</feature>
<sequence>MNLSLNLSRCVVVTAIVGVNSLLVAQAPGKPVSTVPVTPFSDVQRGYAALKGNILKSADRMPAENYSYRPTPEVRTYARVVNHITEAQWHSCGAINGTAAEAQPKVSEETADKATIVAALNASFAECDKAFASLTEANLLQMIPSGPSTRSRIGLAWGTVSHDNEQYATLALYLRLKGLVPPSSEK</sequence>
<protein>
    <submittedName>
        <fullName evidence="2">Putative damage-inducible protein DinB</fullName>
    </submittedName>
</protein>
<keyword evidence="3" id="KW-1185">Reference proteome</keyword>
<dbReference type="SUPFAM" id="SSF109854">
    <property type="entry name" value="DinB/YfiT-like putative metalloenzymes"/>
    <property type="match status" value="1"/>
</dbReference>
<dbReference type="InterPro" id="IPR034660">
    <property type="entry name" value="DinB/YfiT-like"/>
</dbReference>
<evidence type="ECO:0000259" key="1">
    <source>
        <dbReference type="Pfam" id="PF12867"/>
    </source>
</evidence>
<dbReference type="Pfam" id="PF12867">
    <property type="entry name" value="DinB_2"/>
    <property type="match status" value="1"/>
</dbReference>
<dbReference type="RefSeq" id="WP_246409261.1">
    <property type="nucleotide sequence ID" value="NZ_JACHIP010000005.1"/>
</dbReference>
<organism evidence="2 3">
    <name type="scientific">Granulicella aggregans</name>
    <dbReference type="NCBI Taxonomy" id="474949"/>
    <lineage>
        <taxon>Bacteria</taxon>
        <taxon>Pseudomonadati</taxon>
        <taxon>Acidobacteriota</taxon>
        <taxon>Terriglobia</taxon>
        <taxon>Terriglobales</taxon>
        <taxon>Acidobacteriaceae</taxon>
        <taxon>Granulicella</taxon>
    </lineage>
</organism>
<dbReference type="Gene3D" id="1.20.120.450">
    <property type="entry name" value="dinb family like domain"/>
    <property type="match status" value="1"/>
</dbReference>
<name>A0A7W8E650_9BACT</name>
<evidence type="ECO:0000313" key="2">
    <source>
        <dbReference type="EMBL" id="MBB5058880.1"/>
    </source>
</evidence>
<proteinExistence type="predicted"/>
<gene>
    <name evidence="2" type="ORF">HDF16_003603</name>
</gene>
<dbReference type="InterPro" id="IPR024775">
    <property type="entry name" value="DinB-like"/>
</dbReference>
<dbReference type="AlphaFoldDB" id="A0A7W8E650"/>
<reference evidence="2 3" key="1">
    <citation type="submission" date="2020-08" db="EMBL/GenBank/DDBJ databases">
        <title>Genomic Encyclopedia of Type Strains, Phase IV (KMG-V): Genome sequencing to study the core and pangenomes of soil and plant-associated prokaryotes.</title>
        <authorList>
            <person name="Whitman W."/>
        </authorList>
    </citation>
    <scope>NUCLEOTIDE SEQUENCE [LARGE SCALE GENOMIC DNA]</scope>
    <source>
        <strain evidence="2 3">M8UP14</strain>
    </source>
</reference>
<evidence type="ECO:0000313" key="3">
    <source>
        <dbReference type="Proteomes" id="UP000540989"/>
    </source>
</evidence>
<comment type="caution">
    <text evidence="2">The sequence shown here is derived from an EMBL/GenBank/DDBJ whole genome shotgun (WGS) entry which is preliminary data.</text>
</comment>